<evidence type="ECO:0000313" key="3">
    <source>
        <dbReference type="Proteomes" id="UP001362999"/>
    </source>
</evidence>
<feature type="region of interest" description="Disordered" evidence="1">
    <location>
        <begin position="243"/>
        <end position="271"/>
    </location>
</feature>
<protein>
    <submittedName>
        <fullName evidence="2">Uncharacterized protein</fullName>
    </submittedName>
</protein>
<dbReference type="EMBL" id="JAWWNJ010000013">
    <property type="protein sequence ID" value="KAK7042295.1"/>
    <property type="molecule type" value="Genomic_DNA"/>
</dbReference>
<organism evidence="2 3">
    <name type="scientific">Favolaschia claudopus</name>
    <dbReference type="NCBI Taxonomy" id="2862362"/>
    <lineage>
        <taxon>Eukaryota</taxon>
        <taxon>Fungi</taxon>
        <taxon>Dikarya</taxon>
        <taxon>Basidiomycota</taxon>
        <taxon>Agaricomycotina</taxon>
        <taxon>Agaricomycetes</taxon>
        <taxon>Agaricomycetidae</taxon>
        <taxon>Agaricales</taxon>
        <taxon>Marasmiineae</taxon>
        <taxon>Mycenaceae</taxon>
        <taxon>Favolaschia</taxon>
    </lineage>
</organism>
<reference evidence="2 3" key="1">
    <citation type="journal article" date="2024" name="J Genomics">
        <title>Draft genome sequencing and assembly of Favolaschia claudopus CIRM-BRFM 2984 isolated from oak limbs.</title>
        <authorList>
            <person name="Navarro D."/>
            <person name="Drula E."/>
            <person name="Chaduli D."/>
            <person name="Cazenave R."/>
            <person name="Ahrendt S."/>
            <person name="Wang J."/>
            <person name="Lipzen A."/>
            <person name="Daum C."/>
            <person name="Barry K."/>
            <person name="Grigoriev I.V."/>
            <person name="Favel A."/>
            <person name="Rosso M.N."/>
            <person name="Martin F."/>
        </authorList>
    </citation>
    <scope>NUCLEOTIDE SEQUENCE [LARGE SCALE GENOMIC DNA]</scope>
    <source>
        <strain evidence="2 3">CIRM-BRFM 2984</strain>
    </source>
</reference>
<sequence length="383" mass="43307">MTDAHTPDIYDEFLQLALDAAFLIADPDFSHHLAAIGFGGILQNATEEQKFFYCGTGEAALDKFLVNYLRDTGISFQFRTAVQTYVRSGKTLQALLATHWESIKEGDALDLIHLFIGVMFSTSETPQARTWVSQVFSPIVDAIVWGYQRYLGRVQPLACVFSVTESWCAYRAYPKRNEKRSKLFKRRANHLCKVADLLCLPPSPPMEAPLESTTESSTQSDPYDNDAVLQTSPSMELLSASKLEHDGDDDDDDDAAPGTVLRPDSPQVQPDLVFSDWDETELEDEDVLSPLPQDMDGIVLSHLRPIFKKAHRTFTVVSAQSRWTFRLSLAQGVGECHPRRSRVLSSRPRFLPPSPRAGEYRLHRPTRVPRHKLASRKYRMYRA</sequence>
<feature type="compositionally biased region" description="Acidic residues" evidence="1">
    <location>
        <begin position="246"/>
        <end position="255"/>
    </location>
</feature>
<dbReference type="Proteomes" id="UP001362999">
    <property type="component" value="Unassembled WGS sequence"/>
</dbReference>
<dbReference type="AlphaFoldDB" id="A0AAW0CTG8"/>
<evidence type="ECO:0000256" key="1">
    <source>
        <dbReference type="SAM" id="MobiDB-lite"/>
    </source>
</evidence>
<name>A0AAW0CTG8_9AGAR</name>
<gene>
    <name evidence="2" type="ORF">R3P38DRAFT_3260322</name>
</gene>
<accession>A0AAW0CTG8</accession>
<keyword evidence="3" id="KW-1185">Reference proteome</keyword>
<feature type="compositionally biased region" description="Polar residues" evidence="1">
    <location>
        <begin position="211"/>
        <end position="228"/>
    </location>
</feature>
<proteinExistence type="predicted"/>
<feature type="region of interest" description="Disordered" evidence="1">
    <location>
        <begin position="203"/>
        <end position="228"/>
    </location>
</feature>
<comment type="caution">
    <text evidence="2">The sequence shown here is derived from an EMBL/GenBank/DDBJ whole genome shotgun (WGS) entry which is preliminary data.</text>
</comment>
<evidence type="ECO:0000313" key="2">
    <source>
        <dbReference type="EMBL" id="KAK7042295.1"/>
    </source>
</evidence>